<feature type="transmembrane region" description="Helical" evidence="1">
    <location>
        <begin position="49"/>
        <end position="72"/>
    </location>
</feature>
<organism evidence="3 4">
    <name type="scientific">Halteria grandinella</name>
    <dbReference type="NCBI Taxonomy" id="5974"/>
    <lineage>
        <taxon>Eukaryota</taxon>
        <taxon>Sar</taxon>
        <taxon>Alveolata</taxon>
        <taxon>Ciliophora</taxon>
        <taxon>Intramacronucleata</taxon>
        <taxon>Spirotrichea</taxon>
        <taxon>Stichotrichia</taxon>
        <taxon>Sporadotrichida</taxon>
        <taxon>Halteriidae</taxon>
        <taxon>Halteria</taxon>
    </lineage>
</organism>
<dbReference type="AlphaFoldDB" id="A0A8J8P5I5"/>
<keyword evidence="2" id="KW-0732">Signal</keyword>
<feature type="transmembrane region" description="Helical" evidence="1">
    <location>
        <begin position="200"/>
        <end position="227"/>
    </location>
</feature>
<reference evidence="3" key="1">
    <citation type="submission" date="2019-06" db="EMBL/GenBank/DDBJ databases">
        <authorList>
            <person name="Zheng W."/>
        </authorList>
    </citation>
    <scope>NUCLEOTIDE SEQUENCE</scope>
    <source>
        <strain evidence="3">QDHG01</strain>
    </source>
</reference>
<keyword evidence="4" id="KW-1185">Reference proteome</keyword>
<evidence type="ECO:0000313" key="4">
    <source>
        <dbReference type="Proteomes" id="UP000785679"/>
    </source>
</evidence>
<dbReference type="Proteomes" id="UP000785679">
    <property type="component" value="Unassembled WGS sequence"/>
</dbReference>
<accession>A0A8J8P5I5</accession>
<sequence length="244" mass="27330">MPFFLLPLLSPLNFCSCSFSNLRSSSNSSMALAQSYPCISRQYLPSAWQLPSVLSFSLMCMLMSSIMSCFLCSSVCVRPAFLNTGPAEPGITSSRFMQISSPVKLLAFLIASLGTSYSRHTLSRVSFGCTWWIEQEPAGRPFMASGIYSSMEPGFLEETVFWATKPSISFCFSASFLVWISMSLWILWSGVRVAESAWCLFGVSIFVVIKHLCQFLPLAHIWLWLLIQQFATCRFGYACVQARH</sequence>
<feature type="signal peptide" evidence="2">
    <location>
        <begin position="1"/>
        <end position="17"/>
    </location>
</feature>
<evidence type="ECO:0000313" key="3">
    <source>
        <dbReference type="EMBL" id="TNV86339.1"/>
    </source>
</evidence>
<proteinExistence type="predicted"/>
<keyword evidence="1" id="KW-1133">Transmembrane helix</keyword>
<keyword evidence="1" id="KW-0472">Membrane</keyword>
<evidence type="ECO:0000256" key="2">
    <source>
        <dbReference type="SAM" id="SignalP"/>
    </source>
</evidence>
<name>A0A8J8P5I5_HALGN</name>
<comment type="caution">
    <text evidence="3">The sequence shown here is derived from an EMBL/GenBank/DDBJ whole genome shotgun (WGS) entry which is preliminary data.</text>
</comment>
<dbReference type="EMBL" id="RRYP01001154">
    <property type="protein sequence ID" value="TNV86339.1"/>
    <property type="molecule type" value="Genomic_DNA"/>
</dbReference>
<keyword evidence="1" id="KW-0812">Transmembrane</keyword>
<gene>
    <name evidence="3" type="ORF">FGO68_gene8308</name>
</gene>
<protein>
    <submittedName>
        <fullName evidence="3">Uncharacterized protein</fullName>
    </submittedName>
</protein>
<feature type="chain" id="PRO_5035222359" evidence="2">
    <location>
        <begin position="18"/>
        <end position="244"/>
    </location>
</feature>
<feature type="transmembrane region" description="Helical" evidence="1">
    <location>
        <begin position="168"/>
        <end position="188"/>
    </location>
</feature>
<evidence type="ECO:0000256" key="1">
    <source>
        <dbReference type="SAM" id="Phobius"/>
    </source>
</evidence>